<feature type="domain" description="HTH myb-type" evidence="9">
    <location>
        <begin position="9"/>
        <end position="61"/>
    </location>
</feature>
<feature type="domain" description="HTH myb-type" evidence="9">
    <location>
        <begin position="62"/>
        <end position="116"/>
    </location>
</feature>
<evidence type="ECO:0000313" key="11">
    <source>
        <dbReference type="Proteomes" id="UP001234787"/>
    </source>
</evidence>
<evidence type="ECO:0000256" key="1">
    <source>
        <dbReference type="ARBA" id="ARBA00004123"/>
    </source>
</evidence>
<keyword evidence="11" id="KW-1185">Reference proteome</keyword>
<dbReference type="Pfam" id="PF00249">
    <property type="entry name" value="Myb_DNA-binding"/>
    <property type="match status" value="2"/>
</dbReference>
<sequence>MGRAPCCDKNRVKKGTWSPQEDQMLIHFIRMNGHENWRALPKKAGLLRCGKSCRIRWVNYLRPDVKLGNFSFEEEETIIKLHQLMGNRWSAIASRLPGRTDNEIKNVWNIHLKKQVSRMGIDPVTNHSTSPSAGHIEKSPSMEKGNLDLIQAKALADSPATISNSSDTLYDSHNLSSGILSSINSIDSEDINGGSSSSLGWLESSCIDSFAGPIGYNQQPPDIEDAASNIENQYYATEISTNELMWKHSSNGEAHYFTSDYLEDDSLSCMDGAVKDPHLFKDIELQSNGDDCDGFGYWLNILKQAGSSPMLL</sequence>
<organism evidence="10 11">
    <name type="scientific">Cryptomeria japonica</name>
    <name type="common">Japanese cedar</name>
    <name type="synonym">Cupressus japonica</name>
    <dbReference type="NCBI Taxonomy" id="3369"/>
    <lineage>
        <taxon>Eukaryota</taxon>
        <taxon>Viridiplantae</taxon>
        <taxon>Streptophyta</taxon>
        <taxon>Embryophyta</taxon>
        <taxon>Tracheophyta</taxon>
        <taxon>Spermatophyta</taxon>
        <taxon>Pinopsida</taxon>
        <taxon>Pinidae</taxon>
        <taxon>Conifers II</taxon>
        <taxon>Cupressales</taxon>
        <taxon>Cupressaceae</taxon>
        <taxon>Cryptomeria</taxon>
    </lineage>
</organism>
<keyword evidence="4" id="KW-0238">DNA-binding</keyword>
<proteinExistence type="predicted"/>
<dbReference type="InterPro" id="IPR015495">
    <property type="entry name" value="Myb_TF_plants"/>
</dbReference>
<comment type="subcellular location">
    <subcellularLocation>
        <location evidence="1">Nucleus</location>
    </subcellularLocation>
</comment>
<evidence type="ECO:0000259" key="8">
    <source>
        <dbReference type="PROSITE" id="PS50090"/>
    </source>
</evidence>
<evidence type="ECO:0000256" key="2">
    <source>
        <dbReference type="ARBA" id="ARBA00022737"/>
    </source>
</evidence>
<evidence type="ECO:0000256" key="4">
    <source>
        <dbReference type="ARBA" id="ARBA00023125"/>
    </source>
</evidence>
<dbReference type="PANTHER" id="PTHR10641:SF1387">
    <property type="entry name" value="OS08G0486300 PROTEIN"/>
    <property type="match status" value="1"/>
</dbReference>
<dbReference type="EMBL" id="BSEH01000701">
    <property type="protein sequence ID" value="GLJ59131.1"/>
    <property type="molecule type" value="Genomic_DNA"/>
</dbReference>
<dbReference type="InterPro" id="IPR017930">
    <property type="entry name" value="Myb_dom"/>
</dbReference>
<evidence type="ECO:0008006" key="12">
    <source>
        <dbReference type="Google" id="ProtNLM"/>
    </source>
</evidence>
<feature type="domain" description="Myb-like" evidence="8">
    <location>
        <begin position="9"/>
        <end position="61"/>
    </location>
</feature>
<evidence type="ECO:0000256" key="7">
    <source>
        <dbReference type="SAM" id="MobiDB-lite"/>
    </source>
</evidence>
<feature type="region of interest" description="Disordered" evidence="7">
    <location>
        <begin position="121"/>
        <end position="141"/>
    </location>
</feature>
<dbReference type="GO" id="GO:0005634">
    <property type="term" value="C:nucleus"/>
    <property type="evidence" value="ECO:0007669"/>
    <property type="project" value="UniProtKB-SubCell"/>
</dbReference>
<dbReference type="PROSITE" id="PS51294">
    <property type="entry name" value="HTH_MYB"/>
    <property type="match status" value="2"/>
</dbReference>
<accession>A0AAD3NTF9</accession>
<keyword evidence="2" id="KW-0677">Repeat</keyword>
<evidence type="ECO:0000259" key="9">
    <source>
        <dbReference type="PROSITE" id="PS51294"/>
    </source>
</evidence>
<dbReference type="SMART" id="SM00717">
    <property type="entry name" value="SANT"/>
    <property type="match status" value="2"/>
</dbReference>
<keyword evidence="6" id="KW-0539">Nucleus</keyword>
<dbReference type="AlphaFoldDB" id="A0AAD3NTF9"/>
<dbReference type="SUPFAM" id="SSF46689">
    <property type="entry name" value="Homeodomain-like"/>
    <property type="match status" value="1"/>
</dbReference>
<dbReference type="Proteomes" id="UP001234787">
    <property type="component" value="Unassembled WGS sequence"/>
</dbReference>
<comment type="caution">
    <text evidence="10">The sequence shown here is derived from an EMBL/GenBank/DDBJ whole genome shotgun (WGS) entry which is preliminary data.</text>
</comment>
<keyword evidence="3" id="KW-0805">Transcription regulation</keyword>
<dbReference type="FunFam" id="1.10.10.60:FF:000394">
    <property type="entry name" value="MYB transcription factor"/>
    <property type="match status" value="1"/>
</dbReference>
<dbReference type="InterPro" id="IPR009057">
    <property type="entry name" value="Homeodomain-like_sf"/>
</dbReference>
<dbReference type="FunFam" id="1.10.10.60:FF:000015">
    <property type="entry name" value="Transcription factor RAX3"/>
    <property type="match status" value="1"/>
</dbReference>
<keyword evidence="5" id="KW-0804">Transcription</keyword>
<dbReference type="GO" id="GO:0000976">
    <property type="term" value="F:transcription cis-regulatory region binding"/>
    <property type="evidence" value="ECO:0007669"/>
    <property type="project" value="UniProtKB-ARBA"/>
</dbReference>
<evidence type="ECO:0000256" key="3">
    <source>
        <dbReference type="ARBA" id="ARBA00023015"/>
    </source>
</evidence>
<reference evidence="10" key="1">
    <citation type="submission" date="2022-12" db="EMBL/GenBank/DDBJ databases">
        <title>Chromosome-Level Genome Assembly of Japanese Cedar (Cryptomeriajaponica D. Don).</title>
        <authorList>
            <person name="Fujino T."/>
            <person name="Yamaguchi K."/>
            <person name="Yokoyama T."/>
            <person name="Hamanaka T."/>
            <person name="Harazono Y."/>
            <person name="Kamada H."/>
            <person name="Kobayashi W."/>
            <person name="Ujino-Ihara T."/>
            <person name="Uchiyama K."/>
            <person name="Matsumoto A."/>
            <person name="Izuno A."/>
            <person name="Tsumura Y."/>
            <person name="Toyoda A."/>
            <person name="Shigenobu S."/>
            <person name="Moriguchi Y."/>
            <person name="Ueno S."/>
            <person name="Kasahara M."/>
        </authorList>
    </citation>
    <scope>NUCLEOTIDE SEQUENCE</scope>
</reference>
<dbReference type="PROSITE" id="PS50090">
    <property type="entry name" value="MYB_LIKE"/>
    <property type="match status" value="2"/>
</dbReference>
<dbReference type="InterPro" id="IPR001005">
    <property type="entry name" value="SANT/Myb"/>
</dbReference>
<feature type="domain" description="Myb-like" evidence="8">
    <location>
        <begin position="62"/>
        <end position="112"/>
    </location>
</feature>
<evidence type="ECO:0000313" key="10">
    <source>
        <dbReference type="EMBL" id="GLJ59131.1"/>
    </source>
</evidence>
<gene>
    <name evidence="10" type="ORF">SUGI_1493360</name>
</gene>
<dbReference type="PANTHER" id="PTHR10641">
    <property type="entry name" value="MYB FAMILY TRANSCRIPTION FACTOR"/>
    <property type="match status" value="1"/>
</dbReference>
<evidence type="ECO:0000256" key="6">
    <source>
        <dbReference type="ARBA" id="ARBA00023242"/>
    </source>
</evidence>
<protein>
    <recommendedName>
        <fullName evidence="12">MYB transcription factor</fullName>
    </recommendedName>
</protein>
<name>A0AAD3NTF9_CRYJA</name>
<dbReference type="Gene3D" id="1.10.10.60">
    <property type="entry name" value="Homeodomain-like"/>
    <property type="match status" value="2"/>
</dbReference>
<evidence type="ECO:0000256" key="5">
    <source>
        <dbReference type="ARBA" id="ARBA00023163"/>
    </source>
</evidence>
<dbReference type="CDD" id="cd00167">
    <property type="entry name" value="SANT"/>
    <property type="match status" value="2"/>
</dbReference>